<proteinExistence type="predicted"/>
<evidence type="ECO:0000259" key="12">
    <source>
        <dbReference type="Pfam" id="PF03372"/>
    </source>
</evidence>
<protein>
    <recommendedName>
        <fullName evidence="12">Endonuclease/exonuclease/phosphatase domain-containing protein</fullName>
    </recommendedName>
</protein>
<dbReference type="RefSeq" id="XP_001745913.1">
    <property type="nucleotide sequence ID" value="XM_001745861.1"/>
</dbReference>
<evidence type="ECO:0000256" key="3">
    <source>
        <dbReference type="ARBA" id="ARBA00004322"/>
    </source>
</evidence>
<sequence length="585" mass="65202">MRVSPLRLGALALSLGVLALLYATRCPPLLEATPTPVRPRAVAEEAGDALITYYDRKQHAAMLEMHRLNDFRKDVGQALRREAHQSELRRALCRYCLPADLTVATYNLFGLRLAWETRWTGICKILGNVQADVLALQEVMKHEPTSTQAHLLAQELGYEYVYYARAHEADPKEGGEEGLAIVSRFPAAVVQTVPLTPMPGSVDANARVFLHARFDTIPALAGESLHVLANHWTYDATAQCHAARELLAYLDALPAADHVVLLGDLNIYVNSEWPLDWLTNRVPAPLREHTVNRCAEAMRQYQAGQSDSARRPAFRDVWHTSFAWDPGWTFTNFHYTNRTNLYERATRPDRILLRSEALVERDVYLFGDALDGLVQPHLYASDHRGVATTFAVRPGGAKEWPTGWARLHYPALFDGDGSARAPALRVRFTGKLVRSAEEKPPAHLPLKEGVVMETPMPGHSVTLMLQRPARVSRVTLRFGGCASPHAEPGLVGTIPEKYAVLEALYYESARMDSPSWSPLAGVVVGSTGTWQWSQPLDRVLLHSESSWRSVLDLEPSHHFPLHAVRLRFTAAVDHPVLVCHLGVEI</sequence>
<dbReference type="InterPro" id="IPR036691">
    <property type="entry name" value="Endo/exonu/phosph_ase_sf"/>
</dbReference>
<evidence type="ECO:0000256" key="8">
    <source>
        <dbReference type="ARBA" id="ARBA00022842"/>
    </source>
</evidence>
<dbReference type="GO" id="GO:0004518">
    <property type="term" value="F:nuclease activity"/>
    <property type="evidence" value="ECO:0007669"/>
    <property type="project" value="UniProtKB-KW"/>
</dbReference>
<dbReference type="PANTHER" id="PTHR15822">
    <property type="entry name" value="TRAF AND TNF RECEPTOR-ASSOCIATED PROTEIN"/>
    <property type="match status" value="1"/>
</dbReference>
<dbReference type="Pfam" id="PF03372">
    <property type="entry name" value="Exo_endo_phos"/>
    <property type="match status" value="1"/>
</dbReference>
<dbReference type="GO" id="GO:0070260">
    <property type="term" value="F:5'-tyrosyl-DNA phosphodiesterase activity"/>
    <property type="evidence" value="ECO:0000318"/>
    <property type="project" value="GO_Central"/>
</dbReference>
<dbReference type="InterPro" id="IPR051547">
    <property type="entry name" value="TDP2-like"/>
</dbReference>
<keyword evidence="14" id="KW-1185">Reference proteome</keyword>
<feature type="domain" description="Endonuclease/exonuclease/phosphatase" evidence="12">
    <location>
        <begin position="104"/>
        <end position="383"/>
    </location>
</feature>
<dbReference type="Gene3D" id="3.60.10.10">
    <property type="entry name" value="Endonuclease/exonuclease/phosphatase"/>
    <property type="match status" value="1"/>
</dbReference>
<keyword evidence="4" id="KW-0540">Nuclease</keyword>
<comment type="subcellular location">
    <subcellularLocation>
        <location evidence="3">Nucleus</location>
        <location evidence="3">PML body</location>
    </subcellularLocation>
</comment>
<keyword evidence="11" id="KW-0732">Signal</keyword>
<evidence type="ECO:0000256" key="2">
    <source>
        <dbReference type="ARBA" id="ARBA00001946"/>
    </source>
</evidence>
<dbReference type="eggNOG" id="ENOG502S940">
    <property type="taxonomic scope" value="Eukaryota"/>
</dbReference>
<keyword evidence="8" id="KW-0460">Magnesium</keyword>
<dbReference type="GeneID" id="5891106"/>
<dbReference type="GO" id="GO:0016605">
    <property type="term" value="C:PML body"/>
    <property type="evidence" value="ECO:0000318"/>
    <property type="project" value="GO_Central"/>
</dbReference>
<feature type="signal peptide" evidence="11">
    <location>
        <begin position="1"/>
        <end position="23"/>
    </location>
</feature>
<dbReference type="GO" id="GO:0003697">
    <property type="term" value="F:single-stranded DNA binding"/>
    <property type="evidence" value="ECO:0000318"/>
    <property type="project" value="GO_Central"/>
</dbReference>
<organism evidence="13 14">
    <name type="scientific">Monosiga brevicollis</name>
    <name type="common">Choanoflagellate</name>
    <dbReference type="NCBI Taxonomy" id="81824"/>
    <lineage>
        <taxon>Eukaryota</taxon>
        <taxon>Choanoflagellata</taxon>
        <taxon>Craspedida</taxon>
        <taxon>Salpingoecidae</taxon>
        <taxon>Monosiga</taxon>
    </lineage>
</organism>
<dbReference type="GO" id="GO:0046872">
    <property type="term" value="F:metal ion binding"/>
    <property type="evidence" value="ECO:0007669"/>
    <property type="project" value="UniProtKB-KW"/>
</dbReference>
<dbReference type="SUPFAM" id="SSF56219">
    <property type="entry name" value="DNase I-like"/>
    <property type="match status" value="1"/>
</dbReference>
<accession>A9UZB2</accession>
<keyword evidence="7" id="KW-0378">Hydrolase</keyword>
<dbReference type="AlphaFoldDB" id="A9UZB2"/>
<name>A9UZB2_MONBE</name>
<comment type="cofactor">
    <cofactor evidence="2">
        <name>Mg(2+)</name>
        <dbReference type="ChEBI" id="CHEBI:18420"/>
    </cofactor>
</comment>
<evidence type="ECO:0000256" key="6">
    <source>
        <dbReference type="ARBA" id="ARBA00022763"/>
    </source>
</evidence>
<dbReference type="Proteomes" id="UP000001357">
    <property type="component" value="Unassembled WGS sequence"/>
</dbReference>
<evidence type="ECO:0000256" key="11">
    <source>
        <dbReference type="SAM" id="SignalP"/>
    </source>
</evidence>
<keyword evidence="10" id="KW-0539">Nucleus</keyword>
<feature type="chain" id="PRO_5002742592" description="Endonuclease/exonuclease/phosphatase domain-containing protein" evidence="11">
    <location>
        <begin position="24"/>
        <end position="585"/>
    </location>
</feature>
<dbReference type="GO" id="GO:0006302">
    <property type="term" value="P:double-strand break repair"/>
    <property type="evidence" value="ECO:0000318"/>
    <property type="project" value="GO_Central"/>
</dbReference>
<evidence type="ECO:0000256" key="10">
    <source>
        <dbReference type="ARBA" id="ARBA00023242"/>
    </source>
</evidence>
<evidence type="ECO:0000256" key="4">
    <source>
        <dbReference type="ARBA" id="ARBA00022722"/>
    </source>
</evidence>
<evidence type="ECO:0000256" key="1">
    <source>
        <dbReference type="ARBA" id="ARBA00001936"/>
    </source>
</evidence>
<dbReference type="KEGG" id="mbr:MONBRDRAFT_8188"/>
<dbReference type="GO" id="GO:0005737">
    <property type="term" value="C:cytoplasm"/>
    <property type="evidence" value="ECO:0000318"/>
    <property type="project" value="GO_Central"/>
</dbReference>
<keyword evidence="9" id="KW-0234">DNA repair</keyword>
<evidence type="ECO:0000256" key="5">
    <source>
        <dbReference type="ARBA" id="ARBA00022723"/>
    </source>
</evidence>
<evidence type="ECO:0000313" key="14">
    <source>
        <dbReference type="Proteomes" id="UP000001357"/>
    </source>
</evidence>
<comment type="cofactor">
    <cofactor evidence="1">
        <name>Mn(2+)</name>
        <dbReference type="ChEBI" id="CHEBI:29035"/>
    </cofactor>
</comment>
<dbReference type="InterPro" id="IPR005135">
    <property type="entry name" value="Endo/exonuclease/phosphatase"/>
</dbReference>
<evidence type="ECO:0000256" key="9">
    <source>
        <dbReference type="ARBA" id="ARBA00023204"/>
    </source>
</evidence>
<keyword evidence="6" id="KW-0227">DNA damage</keyword>
<dbReference type="PANTHER" id="PTHR15822:SF4">
    <property type="entry name" value="TYROSYL-DNA PHOSPHODIESTERASE 2"/>
    <property type="match status" value="1"/>
</dbReference>
<keyword evidence="5" id="KW-0479">Metal-binding</keyword>
<evidence type="ECO:0000313" key="13">
    <source>
        <dbReference type="EMBL" id="EDQ89337.1"/>
    </source>
</evidence>
<gene>
    <name evidence="13" type="ORF">MONBRDRAFT_8188</name>
</gene>
<dbReference type="InParanoid" id="A9UZB2"/>
<dbReference type="EMBL" id="CH991551">
    <property type="protein sequence ID" value="EDQ89337.1"/>
    <property type="molecule type" value="Genomic_DNA"/>
</dbReference>
<evidence type="ECO:0000256" key="7">
    <source>
        <dbReference type="ARBA" id="ARBA00022801"/>
    </source>
</evidence>
<reference evidence="13 14" key="1">
    <citation type="journal article" date="2008" name="Nature">
        <title>The genome of the choanoflagellate Monosiga brevicollis and the origin of metazoans.</title>
        <authorList>
            <consortium name="JGI Sequencing"/>
            <person name="King N."/>
            <person name="Westbrook M.J."/>
            <person name="Young S.L."/>
            <person name="Kuo A."/>
            <person name="Abedin M."/>
            <person name="Chapman J."/>
            <person name="Fairclough S."/>
            <person name="Hellsten U."/>
            <person name="Isogai Y."/>
            <person name="Letunic I."/>
            <person name="Marr M."/>
            <person name="Pincus D."/>
            <person name="Putnam N."/>
            <person name="Rokas A."/>
            <person name="Wright K.J."/>
            <person name="Zuzow R."/>
            <person name="Dirks W."/>
            <person name="Good M."/>
            <person name="Goodstein D."/>
            <person name="Lemons D."/>
            <person name="Li W."/>
            <person name="Lyons J.B."/>
            <person name="Morris A."/>
            <person name="Nichols S."/>
            <person name="Richter D.J."/>
            <person name="Salamov A."/>
            <person name="Bork P."/>
            <person name="Lim W.A."/>
            <person name="Manning G."/>
            <person name="Miller W.T."/>
            <person name="McGinnis W."/>
            <person name="Shapiro H."/>
            <person name="Tjian R."/>
            <person name="Grigoriev I.V."/>
            <person name="Rokhsar D."/>
        </authorList>
    </citation>
    <scope>NUCLEOTIDE SEQUENCE [LARGE SCALE GENOMIC DNA]</scope>
    <source>
        <strain evidence="14">MX1 / ATCC 50154</strain>
    </source>
</reference>